<dbReference type="Proteomes" id="UP000653045">
    <property type="component" value="Unassembled WGS sequence"/>
</dbReference>
<proteinExistence type="predicted"/>
<sequence>MELIALLRGVMPTGKNKIPKMSYLVTILEEIGFQKVRSHIQSGNLIFQTSRSQKETAALIQQTIKAKIGADLSVIIKTVEDCQNAISNNPFNDSYDSTRVHLVFTNDSWEEEAQAKIEGTDFGQEELVVGSDCFYLYLPKGAPKKKLNTNFLEKNLGITATMRKIAVIDKLLKK</sequence>
<accession>A0ABS0ZHR2</accession>
<dbReference type="Pfam" id="PF08002">
    <property type="entry name" value="DUF1697"/>
    <property type="match status" value="1"/>
</dbReference>
<reference evidence="1 2" key="1">
    <citation type="journal article" date="2021" name="Int. J. Syst. Evol. Microbiol.">
        <title>Streptococcus vicugnae sp. nov., isolated from faeces of alpacas (Vicugna pacos) and cattle (Bos taurus), Streptococcus zalophi sp. nov., and Streptococcus pacificus sp. nov., isolated from respiratory tract of California sea lions (Zalophus californianus).</title>
        <authorList>
            <person name="Volokhov D.V."/>
            <person name="Zagorodnyaya T.A."/>
            <person name="Shen Z."/>
            <person name="Blom J."/>
            <person name="Furtak V.A."/>
            <person name="Eisenberg T."/>
            <person name="Fan P."/>
            <person name="Jeong K.C."/>
            <person name="Gao Y."/>
            <person name="Zhang S."/>
            <person name="Amselle M."/>
        </authorList>
    </citation>
    <scope>NUCLEOTIDE SEQUENCE [LARGE SCALE GENOMIC DNA]</scope>
    <source>
        <strain evidence="1 2">CSL7591</strain>
    </source>
</reference>
<dbReference type="SUPFAM" id="SSF160379">
    <property type="entry name" value="SP0830-like"/>
    <property type="match status" value="1"/>
</dbReference>
<dbReference type="InterPro" id="IPR012545">
    <property type="entry name" value="DUF1697"/>
</dbReference>
<keyword evidence="2" id="KW-1185">Reference proteome</keyword>
<evidence type="ECO:0000313" key="2">
    <source>
        <dbReference type="Proteomes" id="UP000653045"/>
    </source>
</evidence>
<comment type="caution">
    <text evidence="1">The sequence shown here is derived from an EMBL/GenBank/DDBJ whole genome shotgun (WGS) entry which is preliminary data.</text>
</comment>
<dbReference type="PIRSF" id="PIRSF008502">
    <property type="entry name" value="UCP008502"/>
    <property type="match status" value="1"/>
</dbReference>
<dbReference type="PANTHER" id="PTHR36439:SF1">
    <property type="entry name" value="DUF1697 DOMAIN-CONTAINING PROTEIN"/>
    <property type="match status" value="1"/>
</dbReference>
<dbReference type="Gene3D" id="3.30.70.1280">
    <property type="entry name" value="SP0830-like domains"/>
    <property type="match status" value="1"/>
</dbReference>
<dbReference type="RefSeq" id="WP_199575087.1">
    <property type="nucleotide sequence ID" value="NZ_JAENBO010000001.1"/>
</dbReference>
<organism evidence="1 2">
    <name type="scientific">Streptococcus pacificus</name>
    <dbReference type="NCBI Taxonomy" id="2740577"/>
    <lineage>
        <taxon>Bacteria</taxon>
        <taxon>Bacillati</taxon>
        <taxon>Bacillota</taxon>
        <taxon>Bacilli</taxon>
        <taxon>Lactobacillales</taxon>
        <taxon>Streptococcaceae</taxon>
        <taxon>Streptococcus</taxon>
    </lineage>
</organism>
<dbReference type="EMBL" id="JAENBO010000001">
    <property type="protein sequence ID" value="MBJ8325539.1"/>
    <property type="molecule type" value="Genomic_DNA"/>
</dbReference>
<dbReference type="PANTHER" id="PTHR36439">
    <property type="entry name" value="BLL4334 PROTEIN"/>
    <property type="match status" value="1"/>
</dbReference>
<protein>
    <submittedName>
        <fullName evidence="1">DUF1697 domain-containing protein</fullName>
    </submittedName>
</protein>
<evidence type="ECO:0000313" key="1">
    <source>
        <dbReference type="EMBL" id="MBJ8325539.1"/>
    </source>
</evidence>
<gene>
    <name evidence="1" type="ORF">JHK62_02435</name>
</gene>
<name>A0ABS0ZHR2_9STRE</name>